<accession>A0ABP9HYA8</accession>
<dbReference type="Gene3D" id="2.10.260.10">
    <property type="match status" value="1"/>
</dbReference>
<dbReference type="RefSeq" id="WP_345712591.1">
    <property type="nucleotide sequence ID" value="NZ_BAABIL010000323.1"/>
</dbReference>
<evidence type="ECO:0000259" key="3">
    <source>
        <dbReference type="PROSITE" id="PS51740"/>
    </source>
</evidence>
<organism evidence="4 5">
    <name type="scientific">Kineococcus glutinatus</name>
    <dbReference type="NCBI Taxonomy" id="1070872"/>
    <lineage>
        <taxon>Bacteria</taxon>
        <taxon>Bacillati</taxon>
        <taxon>Actinomycetota</taxon>
        <taxon>Actinomycetes</taxon>
        <taxon>Kineosporiales</taxon>
        <taxon>Kineosporiaceae</taxon>
        <taxon>Kineococcus</taxon>
    </lineage>
</organism>
<keyword evidence="1" id="KW-0238">DNA-binding</keyword>
<keyword evidence="5" id="KW-1185">Reference proteome</keyword>
<dbReference type="SUPFAM" id="SSF89447">
    <property type="entry name" value="AbrB/MazE/MraZ-like"/>
    <property type="match status" value="1"/>
</dbReference>
<evidence type="ECO:0000256" key="2">
    <source>
        <dbReference type="SAM" id="MobiDB-lite"/>
    </source>
</evidence>
<dbReference type="Proteomes" id="UP001501195">
    <property type="component" value="Unassembled WGS sequence"/>
</dbReference>
<evidence type="ECO:0000256" key="1">
    <source>
        <dbReference type="PROSITE-ProRule" id="PRU01076"/>
    </source>
</evidence>
<dbReference type="InterPro" id="IPR007159">
    <property type="entry name" value="SpoVT-AbrB_dom"/>
</dbReference>
<proteinExistence type="predicted"/>
<gene>
    <name evidence="4" type="ORF">GCM10023225_22000</name>
</gene>
<comment type="caution">
    <text evidence="4">The sequence shown here is derived from an EMBL/GenBank/DDBJ whole genome shotgun (WGS) entry which is preliminary data.</text>
</comment>
<feature type="compositionally biased region" description="Basic and acidic residues" evidence="2">
    <location>
        <begin position="67"/>
        <end position="79"/>
    </location>
</feature>
<dbReference type="SMART" id="SM00966">
    <property type="entry name" value="SpoVT_AbrB"/>
    <property type="match status" value="1"/>
</dbReference>
<dbReference type="EMBL" id="BAABIL010000323">
    <property type="protein sequence ID" value="GAA4981614.1"/>
    <property type="molecule type" value="Genomic_DNA"/>
</dbReference>
<name>A0ABP9HYA8_9ACTN</name>
<protein>
    <recommendedName>
        <fullName evidence="3">SpoVT-AbrB domain-containing protein</fullName>
    </recommendedName>
</protein>
<dbReference type="InterPro" id="IPR037914">
    <property type="entry name" value="SpoVT-AbrB_sf"/>
</dbReference>
<sequence length="94" mass="10227">MTVKAQLDSRARLTLPPEVRERLHLNPGDTVLFVERAGEVVMTTLQALKDRARGAWAHSDYGVDDLLAERRAEPGRDAPSDEAGTAPGEALHPS</sequence>
<evidence type="ECO:0000313" key="5">
    <source>
        <dbReference type="Proteomes" id="UP001501195"/>
    </source>
</evidence>
<evidence type="ECO:0000313" key="4">
    <source>
        <dbReference type="EMBL" id="GAA4981614.1"/>
    </source>
</evidence>
<dbReference type="PROSITE" id="PS51740">
    <property type="entry name" value="SPOVT_ABRB"/>
    <property type="match status" value="1"/>
</dbReference>
<feature type="region of interest" description="Disordered" evidence="2">
    <location>
        <begin position="67"/>
        <end position="94"/>
    </location>
</feature>
<feature type="domain" description="SpoVT-AbrB" evidence="3">
    <location>
        <begin position="2"/>
        <end position="47"/>
    </location>
</feature>
<reference evidence="5" key="1">
    <citation type="journal article" date="2019" name="Int. J. Syst. Evol. Microbiol.">
        <title>The Global Catalogue of Microorganisms (GCM) 10K type strain sequencing project: providing services to taxonomists for standard genome sequencing and annotation.</title>
        <authorList>
            <consortium name="The Broad Institute Genomics Platform"/>
            <consortium name="The Broad Institute Genome Sequencing Center for Infectious Disease"/>
            <person name="Wu L."/>
            <person name="Ma J."/>
        </authorList>
    </citation>
    <scope>NUCLEOTIDE SEQUENCE [LARGE SCALE GENOMIC DNA]</scope>
    <source>
        <strain evidence="5">JCM 18126</strain>
    </source>
</reference>
<dbReference type="Pfam" id="PF04014">
    <property type="entry name" value="MazE_antitoxin"/>
    <property type="match status" value="1"/>
</dbReference>